<dbReference type="CDD" id="cd19756">
    <property type="entry name" value="Bbox2"/>
    <property type="match status" value="1"/>
</dbReference>
<evidence type="ECO:0000313" key="8">
    <source>
        <dbReference type="EMBL" id="KAK2150593.1"/>
    </source>
</evidence>
<dbReference type="SUPFAM" id="SSF57845">
    <property type="entry name" value="B-box zinc-binding domain"/>
    <property type="match status" value="1"/>
</dbReference>
<dbReference type="Pfam" id="PF13445">
    <property type="entry name" value="zf-RING_UBOX"/>
    <property type="match status" value="1"/>
</dbReference>
<dbReference type="PROSITE" id="PS00518">
    <property type="entry name" value="ZF_RING_1"/>
    <property type="match status" value="1"/>
</dbReference>
<organism evidence="8 9">
    <name type="scientific">Paralvinella palmiformis</name>
    <dbReference type="NCBI Taxonomy" id="53620"/>
    <lineage>
        <taxon>Eukaryota</taxon>
        <taxon>Metazoa</taxon>
        <taxon>Spiralia</taxon>
        <taxon>Lophotrochozoa</taxon>
        <taxon>Annelida</taxon>
        <taxon>Polychaeta</taxon>
        <taxon>Sedentaria</taxon>
        <taxon>Canalipalpata</taxon>
        <taxon>Terebellida</taxon>
        <taxon>Terebelliformia</taxon>
        <taxon>Alvinellidae</taxon>
        <taxon>Paralvinella</taxon>
    </lineage>
</organism>
<dbReference type="Gene3D" id="3.30.160.60">
    <property type="entry name" value="Classic Zinc Finger"/>
    <property type="match status" value="1"/>
</dbReference>
<protein>
    <submittedName>
        <fullName evidence="8">Uncharacterized protein</fullName>
    </submittedName>
</protein>
<dbReference type="AlphaFoldDB" id="A0AAD9N056"/>
<dbReference type="InterPro" id="IPR001841">
    <property type="entry name" value="Znf_RING"/>
</dbReference>
<dbReference type="SUPFAM" id="SSF57850">
    <property type="entry name" value="RING/U-box"/>
    <property type="match status" value="1"/>
</dbReference>
<dbReference type="EMBL" id="JAODUP010000399">
    <property type="protein sequence ID" value="KAK2150593.1"/>
    <property type="molecule type" value="Genomic_DNA"/>
</dbReference>
<dbReference type="Gene3D" id="3.30.40.10">
    <property type="entry name" value="Zinc/RING finger domain, C3HC4 (zinc finger)"/>
    <property type="match status" value="1"/>
</dbReference>
<comment type="caution">
    <text evidence="8">The sequence shown here is derived from an EMBL/GenBank/DDBJ whole genome shotgun (WGS) entry which is preliminary data.</text>
</comment>
<dbReference type="InterPro" id="IPR017907">
    <property type="entry name" value="Znf_RING_CS"/>
</dbReference>
<keyword evidence="9" id="KW-1185">Reference proteome</keyword>
<evidence type="ECO:0000256" key="1">
    <source>
        <dbReference type="ARBA" id="ARBA00022723"/>
    </source>
</evidence>
<dbReference type="PANTHER" id="PTHR25462">
    <property type="entry name" value="BONUS, ISOFORM C-RELATED"/>
    <property type="match status" value="1"/>
</dbReference>
<evidence type="ECO:0000259" key="6">
    <source>
        <dbReference type="PROSITE" id="PS50089"/>
    </source>
</evidence>
<keyword evidence="1" id="KW-0479">Metal-binding</keyword>
<keyword evidence="5" id="KW-0175">Coiled coil</keyword>
<dbReference type="PANTHER" id="PTHR25462:SF296">
    <property type="entry name" value="MEIOTIC P26, ISOFORM F"/>
    <property type="match status" value="1"/>
</dbReference>
<feature type="coiled-coil region" evidence="5">
    <location>
        <begin position="166"/>
        <end position="215"/>
    </location>
</feature>
<feature type="domain" description="RING-type" evidence="6">
    <location>
        <begin position="16"/>
        <end position="66"/>
    </location>
</feature>
<feature type="domain" description="B box-type" evidence="7">
    <location>
        <begin position="100"/>
        <end position="140"/>
    </location>
</feature>
<evidence type="ECO:0000256" key="3">
    <source>
        <dbReference type="ARBA" id="ARBA00022833"/>
    </source>
</evidence>
<evidence type="ECO:0000259" key="7">
    <source>
        <dbReference type="PROSITE" id="PS50119"/>
    </source>
</evidence>
<evidence type="ECO:0000256" key="5">
    <source>
        <dbReference type="SAM" id="Coils"/>
    </source>
</evidence>
<evidence type="ECO:0000313" key="9">
    <source>
        <dbReference type="Proteomes" id="UP001208570"/>
    </source>
</evidence>
<name>A0AAD9N056_9ANNE</name>
<reference evidence="8" key="1">
    <citation type="journal article" date="2023" name="Mol. Biol. Evol.">
        <title>Third-Generation Sequencing Reveals the Adaptive Role of the Epigenome in Three Deep-Sea Polychaetes.</title>
        <authorList>
            <person name="Perez M."/>
            <person name="Aroh O."/>
            <person name="Sun Y."/>
            <person name="Lan Y."/>
            <person name="Juniper S.K."/>
            <person name="Young C.R."/>
            <person name="Angers B."/>
            <person name="Qian P.Y."/>
        </authorList>
    </citation>
    <scope>NUCLEOTIDE SEQUENCE</scope>
    <source>
        <strain evidence="8">P08H-3</strain>
    </source>
</reference>
<dbReference type="InterPro" id="IPR027370">
    <property type="entry name" value="Znf-RING_euk"/>
</dbReference>
<dbReference type="GO" id="GO:0008270">
    <property type="term" value="F:zinc ion binding"/>
    <property type="evidence" value="ECO:0007669"/>
    <property type="project" value="UniProtKB-KW"/>
</dbReference>
<dbReference type="InterPro" id="IPR047153">
    <property type="entry name" value="TRIM45/56/19-like"/>
</dbReference>
<evidence type="ECO:0000256" key="4">
    <source>
        <dbReference type="PROSITE-ProRule" id="PRU00024"/>
    </source>
</evidence>
<dbReference type="SMART" id="SM00184">
    <property type="entry name" value="RING"/>
    <property type="match status" value="1"/>
</dbReference>
<keyword evidence="2 4" id="KW-0863">Zinc-finger</keyword>
<gene>
    <name evidence="8" type="ORF">LSH36_399g04015</name>
</gene>
<evidence type="ECO:0000256" key="2">
    <source>
        <dbReference type="ARBA" id="ARBA00022771"/>
    </source>
</evidence>
<proteinExistence type="predicted"/>
<accession>A0AAD9N056</accession>
<dbReference type="Proteomes" id="UP001208570">
    <property type="component" value="Unassembled WGS sequence"/>
</dbReference>
<dbReference type="PROSITE" id="PS50089">
    <property type="entry name" value="ZF_RING_2"/>
    <property type="match status" value="1"/>
</dbReference>
<dbReference type="InterPro" id="IPR000315">
    <property type="entry name" value="Znf_B-box"/>
</dbReference>
<dbReference type="InterPro" id="IPR013083">
    <property type="entry name" value="Znf_RING/FYVE/PHD"/>
</dbReference>
<keyword evidence="3" id="KW-0862">Zinc</keyword>
<sequence>MASAAPCADLGGITICEICLEQFQDRDPRFLTCHHAFCGTCIQGLLEAAEKISDTGTNVISCPVCSTLTECAITMCSDCKGKHDIHYPNHPQMAVDGCSLHHITCQKHDQHIKVFCMACQKGVCLVCKLGDHYHHKVCDFTFENGNVKNDVIDILNQRGKLADDHLKRLDNTKERFNREMESVKLMLKDHYTKINKQLQEQYSSLNLKLQQRQDEGNAELQMSKVFIEKSKDYIIDLRNTAVSRINAVQKIPNTRINNEELLADIKVKIPSVEDVPQPKSRLIGPYVWIRPIRVRFGVKAMWWSDCGVRGDLWVRW</sequence>
<dbReference type="PROSITE" id="PS50119">
    <property type="entry name" value="ZF_BBOX"/>
    <property type="match status" value="1"/>
</dbReference>